<dbReference type="Proteomes" id="UP001307889">
    <property type="component" value="Chromosome 9"/>
</dbReference>
<proteinExistence type="predicted"/>
<name>A0ABN7B6A1_9HEMI</name>
<evidence type="ECO:0000313" key="2">
    <source>
        <dbReference type="EMBL" id="BES98686.1"/>
    </source>
</evidence>
<evidence type="ECO:0000313" key="3">
    <source>
        <dbReference type="Proteomes" id="UP001307889"/>
    </source>
</evidence>
<accession>A0ABN7B6A1</accession>
<keyword evidence="3" id="KW-1185">Reference proteome</keyword>
<evidence type="ECO:0000256" key="1">
    <source>
        <dbReference type="SAM" id="MobiDB-lite"/>
    </source>
</evidence>
<reference evidence="2 3" key="1">
    <citation type="submission" date="2023-09" db="EMBL/GenBank/DDBJ databases">
        <title>Nesidiocoris tenuis whole genome shotgun sequence.</title>
        <authorList>
            <person name="Shibata T."/>
            <person name="Shimoda M."/>
            <person name="Kobayashi T."/>
            <person name="Uehara T."/>
        </authorList>
    </citation>
    <scope>NUCLEOTIDE SEQUENCE [LARGE SCALE GENOMIC DNA]</scope>
    <source>
        <strain evidence="2 3">Japan</strain>
    </source>
</reference>
<organism evidence="2 3">
    <name type="scientific">Nesidiocoris tenuis</name>
    <dbReference type="NCBI Taxonomy" id="355587"/>
    <lineage>
        <taxon>Eukaryota</taxon>
        <taxon>Metazoa</taxon>
        <taxon>Ecdysozoa</taxon>
        <taxon>Arthropoda</taxon>
        <taxon>Hexapoda</taxon>
        <taxon>Insecta</taxon>
        <taxon>Pterygota</taxon>
        <taxon>Neoptera</taxon>
        <taxon>Paraneoptera</taxon>
        <taxon>Hemiptera</taxon>
        <taxon>Heteroptera</taxon>
        <taxon>Panheteroptera</taxon>
        <taxon>Cimicomorpha</taxon>
        <taxon>Miridae</taxon>
        <taxon>Dicyphina</taxon>
        <taxon>Nesidiocoris</taxon>
    </lineage>
</organism>
<gene>
    <name evidence="2" type="ORF">NTJ_11501</name>
</gene>
<protein>
    <submittedName>
        <fullName evidence="2">Uncharacterized protein</fullName>
    </submittedName>
</protein>
<sequence>MDFDNVCTMIQGYLRSLQKSVGVQFCDVNRDHEDEIDTIAKTLETLAKETPLDADNSRSVHMLLLLNTKWEHSAFFVEDRNFCHLLNTVPTLSPYLYFKLTSKLGWHEFLGEAVLHMPEFFVREIVTVLEPELKYIEPKTAAPLVYSLLSNLFHKIMYLQERCQNRLIEFVKMFTAIAKFNFEEFIAEMGGTKMERHQYWGYVYRMLLDLIEFCIQKFVDCKIVENEFYASLCEYDYSGWPQLKTVSCRGRHCLGIVANNCIAVSDNVSIDTYLSWTEIDIMDDGVEKTLQTCVRESAYKARHAISTIPDLHNTITGIKVLEDRLRKIELKPTTEDDEIAKADADTILVNLFNPKMNQKKWLRGLINIGVFESAPHMKVVSENARLLDVESMNLLLNSAVKYVSHNSIEEDDHALVRNTLKTCLRSLGPSDQLEVLSTFTKAYSLTTPLLSPTFAQRVTHLFNKIVNDEENKDEMYTEMVWLAIENCDILFKRAFNECLASRSKMNLILDLVRFIAPASDVAHSQTSLSPALGHILTLVHSVRESPKSRIQDDFVNMIEIACEMEIISAEKFLYGHIVPRLEPAVSESKIKDIDFYLSIVLVLEPICKPVKSLYVAILIRILNRFRHKINSFSMEHVSVTEKSIELIESAMKTIDCGKGSGMSWLRNMAEKASPLTTLYLQPVLQADDGNAKNDALFWTQKGLGRGKDVLELSEQARTELVTSTVKILPSLVMKEWEMIGGPPSNAELEIVLYVFNVLADCILILGQIPAMLKNLLCFDHVITNFCHYTKVRVVPKLKNKRGLKFVDSVSDKLELVSANLPEELANSKMPLFKYLEQTLGELKKKSKTPPVEPIQENGELSEPAECS</sequence>
<feature type="region of interest" description="Disordered" evidence="1">
    <location>
        <begin position="844"/>
        <end position="867"/>
    </location>
</feature>
<dbReference type="EMBL" id="AP028917">
    <property type="protein sequence ID" value="BES98686.1"/>
    <property type="molecule type" value="Genomic_DNA"/>
</dbReference>